<evidence type="ECO:0000256" key="3">
    <source>
        <dbReference type="ARBA" id="ARBA00023002"/>
    </source>
</evidence>
<dbReference type="Pfam" id="PF00067">
    <property type="entry name" value="p450"/>
    <property type="match status" value="1"/>
</dbReference>
<evidence type="ECO:0000313" key="8">
    <source>
        <dbReference type="Proteomes" id="UP000235672"/>
    </source>
</evidence>
<keyword evidence="8" id="KW-1185">Reference proteome</keyword>
<dbReference type="STRING" id="1745343.A0A2J6Q8J9"/>
<dbReference type="OrthoDB" id="1055148at2759"/>
<keyword evidence="6" id="KW-0472">Membrane</keyword>
<sequence>MFGEISYQLNSSSAAFILLLVWVTIFYASYETKRKALRIPQFNGPAGWPVFGNLWDIQGSSAQQFRIWSKSYGDVFQMQLGNIPVLVVNSASAAKAVFSGHSNALCSRPVFFTFHKLISKTAGVTMGTAPSSKALNKGRKDTPLGKPAVRTYLKCLDIETRTFIDQCLSAANNRLDPLRLLQRMSLSLDLTLCWGRRISLQDPLLAEIVKVEHEIVNMRNTLTNVQDCVPVLRFPWSPTTKKALMLRQRRDTYFAQLNNELNEKILKGVAPSCIRADLLGRDDVDEEELNLVCLTFISAGMAPTVATLQWSLAFLSQRPDIQATAFNSIREHYGGDYKGLGDIDDDQGCAYIVALIKECLRYFTVARNSLPRSTVKEFSYEGKIVPVGTTIFLNAWACNMDENIWSNPSTFEPKRWIEKPDAPLFTYGLGSRSCSGVSLANRFLYIFFVRLISAFELHSSVGLDVDPITGCKSYEDLVTSIKRYQVNFRARDEFALREALGR</sequence>
<keyword evidence="6" id="KW-1133">Transmembrane helix</keyword>
<dbReference type="Gene3D" id="1.10.630.10">
    <property type="entry name" value="Cytochrome P450"/>
    <property type="match status" value="1"/>
</dbReference>
<dbReference type="InterPro" id="IPR001128">
    <property type="entry name" value="Cyt_P450"/>
</dbReference>
<dbReference type="GO" id="GO:0020037">
    <property type="term" value="F:heme binding"/>
    <property type="evidence" value="ECO:0007669"/>
    <property type="project" value="InterPro"/>
</dbReference>
<keyword evidence="4 5" id="KW-0408">Iron</keyword>
<name>A0A2J6Q8J9_9HELO</name>
<organism evidence="7 8">
    <name type="scientific">Hyaloscypha hepaticicola</name>
    <dbReference type="NCBI Taxonomy" id="2082293"/>
    <lineage>
        <taxon>Eukaryota</taxon>
        <taxon>Fungi</taxon>
        <taxon>Dikarya</taxon>
        <taxon>Ascomycota</taxon>
        <taxon>Pezizomycotina</taxon>
        <taxon>Leotiomycetes</taxon>
        <taxon>Helotiales</taxon>
        <taxon>Hyaloscyphaceae</taxon>
        <taxon>Hyaloscypha</taxon>
    </lineage>
</organism>
<evidence type="ECO:0000256" key="5">
    <source>
        <dbReference type="PIRSR" id="PIRSR602401-1"/>
    </source>
</evidence>
<reference evidence="7 8" key="1">
    <citation type="submission" date="2016-05" db="EMBL/GenBank/DDBJ databases">
        <title>A degradative enzymes factory behind the ericoid mycorrhizal symbiosis.</title>
        <authorList>
            <consortium name="DOE Joint Genome Institute"/>
            <person name="Martino E."/>
            <person name="Morin E."/>
            <person name="Grelet G."/>
            <person name="Kuo A."/>
            <person name="Kohler A."/>
            <person name="Daghino S."/>
            <person name="Barry K."/>
            <person name="Choi C."/>
            <person name="Cichocki N."/>
            <person name="Clum A."/>
            <person name="Copeland A."/>
            <person name="Hainaut M."/>
            <person name="Haridas S."/>
            <person name="Labutti K."/>
            <person name="Lindquist E."/>
            <person name="Lipzen A."/>
            <person name="Khouja H.-R."/>
            <person name="Murat C."/>
            <person name="Ohm R."/>
            <person name="Olson A."/>
            <person name="Spatafora J."/>
            <person name="Veneault-Fourrey C."/>
            <person name="Henrissat B."/>
            <person name="Grigoriev I."/>
            <person name="Martin F."/>
            <person name="Perotto S."/>
        </authorList>
    </citation>
    <scope>NUCLEOTIDE SEQUENCE [LARGE SCALE GENOMIC DNA]</scope>
    <source>
        <strain evidence="7 8">UAMH 7357</strain>
    </source>
</reference>
<dbReference type="PANTHER" id="PTHR46300:SF9">
    <property type="entry name" value="P450, PUTATIVE-RELATED"/>
    <property type="match status" value="1"/>
</dbReference>
<dbReference type="PRINTS" id="PR00463">
    <property type="entry name" value="EP450I"/>
</dbReference>
<evidence type="ECO:0000256" key="4">
    <source>
        <dbReference type="ARBA" id="ARBA00023004"/>
    </source>
</evidence>
<feature type="transmembrane region" description="Helical" evidence="6">
    <location>
        <begin position="12"/>
        <end position="30"/>
    </location>
</feature>
<feature type="binding site" description="axial binding residue" evidence="5">
    <location>
        <position position="434"/>
    </location>
    <ligand>
        <name>heme</name>
        <dbReference type="ChEBI" id="CHEBI:30413"/>
    </ligand>
    <ligandPart>
        <name>Fe</name>
        <dbReference type="ChEBI" id="CHEBI:18248"/>
    </ligandPart>
</feature>
<dbReference type="SUPFAM" id="SSF48264">
    <property type="entry name" value="Cytochrome P450"/>
    <property type="match status" value="1"/>
</dbReference>
<comment type="cofactor">
    <cofactor evidence="5">
        <name>heme</name>
        <dbReference type="ChEBI" id="CHEBI:30413"/>
    </cofactor>
</comment>
<protein>
    <submittedName>
        <fullName evidence="7">Cytochrome P450</fullName>
    </submittedName>
</protein>
<dbReference type="AlphaFoldDB" id="A0A2J6Q8J9"/>
<evidence type="ECO:0000256" key="2">
    <source>
        <dbReference type="ARBA" id="ARBA00022723"/>
    </source>
</evidence>
<dbReference type="InterPro" id="IPR036396">
    <property type="entry name" value="Cyt_P450_sf"/>
</dbReference>
<keyword evidence="6" id="KW-0812">Transmembrane</keyword>
<keyword evidence="3" id="KW-0560">Oxidoreductase</keyword>
<dbReference type="InterPro" id="IPR050364">
    <property type="entry name" value="Cytochrome_P450_fung"/>
</dbReference>
<dbReference type="GO" id="GO:0005506">
    <property type="term" value="F:iron ion binding"/>
    <property type="evidence" value="ECO:0007669"/>
    <property type="project" value="InterPro"/>
</dbReference>
<dbReference type="EMBL" id="KZ613477">
    <property type="protein sequence ID" value="PMD22583.1"/>
    <property type="molecule type" value="Genomic_DNA"/>
</dbReference>
<proteinExistence type="inferred from homology"/>
<evidence type="ECO:0000313" key="7">
    <source>
        <dbReference type="EMBL" id="PMD22583.1"/>
    </source>
</evidence>
<keyword evidence="2 5" id="KW-0479">Metal-binding</keyword>
<dbReference type="Proteomes" id="UP000235672">
    <property type="component" value="Unassembled WGS sequence"/>
</dbReference>
<accession>A0A2J6Q8J9</accession>
<comment type="similarity">
    <text evidence="1">Belongs to the cytochrome P450 family.</text>
</comment>
<dbReference type="GO" id="GO:0016705">
    <property type="term" value="F:oxidoreductase activity, acting on paired donors, with incorporation or reduction of molecular oxygen"/>
    <property type="evidence" value="ECO:0007669"/>
    <property type="project" value="InterPro"/>
</dbReference>
<evidence type="ECO:0000256" key="1">
    <source>
        <dbReference type="ARBA" id="ARBA00010617"/>
    </source>
</evidence>
<gene>
    <name evidence="7" type="ORF">NA56DRAFT_718552</name>
</gene>
<evidence type="ECO:0000256" key="6">
    <source>
        <dbReference type="SAM" id="Phobius"/>
    </source>
</evidence>
<dbReference type="GO" id="GO:0004497">
    <property type="term" value="F:monooxygenase activity"/>
    <property type="evidence" value="ECO:0007669"/>
    <property type="project" value="InterPro"/>
</dbReference>
<keyword evidence="5" id="KW-0349">Heme</keyword>
<dbReference type="PANTHER" id="PTHR46300">
    <property type="entry name" value="P450, PUTATIVE (EUROFUNG)-RELATED-RELATED"/>
    <property type="match status" value="1"/>
</dbReference>
<dbReference type="PRINTS" id="PR00385">
    <property type="entry name" value="P450"/>
</dbReference>
<dbReference type="InterPro" id="IPR002401">
    <property type="entry name" value="Cyt_P450_E_grp-I"/>
</dbReference>